<dbReference type="Pfam" id="PF13091">
    <property type="entry name" value="PLDc_2"/>
    <property type="match status" value="1"/>
</dbReference>
<comment type="caution">
    <text evidence="6">The sequence shown here is derived from an EMBL/GenBank/DDBJ whole genome shotgun (WGS) entry which is preliminary data.</text>
</comment>
<evidence type="ECO:0000259" key="5">
    <source>
        <dbReference type="PROSITE" id="PS50035"/>
    </source>
</evidence>
<reference evidence="6 7" key="1">
    <citation type="journal article" date="2016" name="Front. Microbiol.">
        <title>Genome Sequence of Type Strains of Genus Stenotrophomonas.</title>
        <authorList>
            <person name="Patil P.P."/>
            <person name="Midha S."/>
            <person name="Kumar S."/>
            <person name="Patil P.B."/>
        </authorList>
    </citation>
    <scope>NUCLEOTIDE SEQUENCE [LARGE SCALE GENOMIC DNA]</scope>
    <source>
        <strain evidence="6 7">LMG 978</strain>
    </source>
</reference>
<comment type="catalytic activity">
    <reaction evidence="1">
        <text>a 1,2-diacyl-sn-glycero-3-phosphocholine + H2O = a 1,2-diacyl-sn-glycero-3-phosphate + choline + H(+)</text>
        <dbReference type="Rhea" id="RHEA:14445"/>
        <dbReference type="ChEBI" id="CHEBI:15354"/>
        <dbReference type="ChEBI" id="CHEBI:15377"/>
        <dbReference type="ChEBI" id="CHEBI:15378"/>
        <dbReference type="ChEBI" id="CHEBI:57643"/>
        <dbReference type="ChEBI" id="CHEBI:58608"/>
        <dbReference type="EC" id="3.1.4.4"/>
    </reaction>
</comment>
<dbReference type="OrthoDB" id="8828485at2"/>
<evidence type="ECO:0000256" key="1">
    <source>
        <dbReference type="ARBA" id="ARBA00000798"/>
    </source>
</evidence>
<dbReference type="Proteomes" id="UP000051757">
    <property type="component" value="Unassembled WGS sequence"/>
</dbReference>
<keyword evidence="2" id="KW-0677">Repeat</keyword>
<dbReference type="EMBL" id="LLXV01000015">
    <property type="protein sequence ID" value="KRG52352.1"/>
    <property type="molecule type" value="Genomic_DNA"/>
</dbReference>
<evidence type="ECO:0000256" key="3">
    <source>
        <dbReference type="ARBA" id="ARBA00022801"/>
    </source>
</evidence>
<dbReference type="InterPro" id="IPR025202">
    <property type="entry name" value="PLD-like_dom"/>
</dbReference>
<keyword evidence="4" id="KW-0443">Lipid metabolism</keyword>
<dbReference type="GO" id="GO:0004630">
    <property type="term" value="F:phospholipase D activity"/>
    <property type="evidence" value="ECO:0007669"/>
    <property type="project" value="UniProtKB-EC"/>
</dbReference>
<evidence type="ECO:0000313" key="6">
    <source>
        <dbReference type="EMBL" id="KRG52352.1"/>
    </source>
</evidence>
<dbReference type="SUPFAM" id="SSF56024">
    <property type="entry name" value="Phospholipase D/nuclease"/>
    <property type="match status" value="1"/>
</dbReference>
<dbReference type="PANTHER" id="PTHR18896">
    <property type="entry name" value="PHOSPHOLIPASE D"/>
    <property type="match status" value="1"/>
</dbReference>
<sequence length="561" mass="61486">MELTPLSDQWLQSMGGMQALFGDLTQPGTAGEVSVQIVRSSGTALHALEKTGCREFGLNLDDASCLQPYWERNQPMHSVLDAMVNCIASARAFVYLETQFLISDCGWSDAEAGRTVETAIKGGERWPMTEAEKKKVGYVDKGVAMSGSIGKTGVVQDLVKRKQGVKSAASNPLVAAIAARIRRAIVAGQGFHVYITLPVHPEGSLFDGAVLKQQYWVQQTLLRGDRSLIRSICRSLIARDKDIREASVEEADLQAEVKAGRWKEYLSVMNLRSYGVLADINHKNHYAPHTIGADQATPLYVVTEQCYVHSKLLIVDDAVAIIGSANCNDRSLLGTGDTEIAAVIVDGAAKSIDLGNGLQVITRNFARDLRMKLWRKFLGEEIEDVPGKLQGYTAVEGNPNHPPFRKKSSLVDVGKPASGATWKKVQEIAEFNASLYQRVFPNVPRDAMSRYDAVFSGFPSVGLVDDGSKVGRMLYAQPSDPSPEFMREVSEVANARTLKVGRHNVEKVMSLLGPSNLEGGLKGFWVAMPLMWGHGMDDPAALMPAEITRTCLFQRVQHRIR</sequence>
<dbReference type="PANTHER" id="PTHR18896:SF76">
    <property type="entry name" value="PHOSPHOLIPASE"/>
    <property type="match status" value="1"/>
</dbReference>
<dbReference type="AlphaFoldDB" id="A0A0R0B4Z4"/>
<evidence type="ECO:0000256" key="2">
    <source>
        <dbReference type="ARBA" id="ARBA00022737"/>
    </source>
</evidence>
<protein>
    <recommendedName>
        <fullName evidence="5">PLD phosphodiesterase domain-containing protein</fullName>
    </recommendedName>
</protein>
<organism evidence="6 7">
    <name type="scientific">Stenotrophomonas beteli</name>
    <dbReference type="NCBI Taxonomy" id="3384461"/>
    <lineage>
        <taxon>Bacteria</taxon>
        <taxon>Pseudomonadati</taxon>
        <taxon>Pseudomonadota</taxon>
        <taxon>Gammaproteobacteria</taxon>
        <taxon>Lysobacterales</taxon>
        <taxon>Lysobacteraceae</taxon>
        <taxon>Stenotrophomonas</taxon>
        <taxon>Stenotrophomonas maltophilia group</taxon>
    </lineage>
</organism>
<dbReference type="InterPro" id="IPR001736">
    <property type="entry name" value="PLipase_D/transphosphatidylase"/>
</dbReference>
<accession>A0A0R0B4Z4</accession>
<feature type="domain" description="PLD phosphodiesterase" evidence="5">
    <location>
        <begin position="304"/>
        <end position="331"/>
    </location>
</feature>
<keyword evidence="3" id="KW-0378">Hydrolase</keyword>
<dbReference type="InterPro" id="IPR015679">
    <property type="entry name" value="PLipase_D_fam"/>
</dbReference>
<keyword evidence="7" id="KW-1185">Reference proteome</keyword>
<evidence type="ECO:0000313" key="7">
    <source>
        <dbReference type="Proteomes" id="UP000051757"/>
    </source>
</evidence>
<name>A0A0R0B4Z4_9GAMM</name>
<dbReference type="PROSITE" id="PS50035">
    <property type="entry name" value="PLD"/>
    <property type="match status" value="1"/>
</dbReference>
<gene>
    <name evidence="6" type="ORF">ARC23_06025</name>
</gene>
<proteinExistence type="predicted"/>
<dbReference type="SMART" id="SM00155">
    <property type="entry name" value="PLDc"/>
    <property type="match status" value="1"/>
</dbReference>
<dbReference type="Gene3D" id="3.30.870.10">
    <property type="entry name" value="Endonuclease Chain A"/>
    <property type="match status" value="1"/>
</dbReference>
<dbReference type="GO" id="GO:0009395">
    <property type="term" value="P:phospholipid catabolic process"/>
    <property type="evidence" value="ECO:0007669"/>
    <property type="project" value="TreeGrafter"/>
</dbReference>
<evidence type="ECO:0000256" key="4">
    <source>
        <dbReference type="ARBA" id="ARBA00023098"/>
    </source>
</evidence>